<name>A0ABV2SDZ3_9GAMM</name>
<evidence type="ECO:0000313" key="3">
    <source>
        <dbReference type="Proteomes" id="UP001549366"/>
    </source>
</evidence>
<organism evidence="2 3">
    <name type="scientific">Endozoicomonas lisbonensis</name>
    <dbReference type="NCBI Taxonomy" id="3120522"/>
    <lineage>
        <taxon>Bacteria</taxon>
        <taxon>Pseudomonadati</taxon>
        <taxon>Pseudomonadota</taxon>
        <taxon>Gammaproteobacteria</taxon>
        <taxon>Oceanospirillales</taxon>
        <taxon>Endozoicomonadaceae</taxon>
        <taxon>Endozoicomonas</taxon>
    </lineage>
</organism>
<feature type="region of interest" description="Disordered" evidence="1">
    <location>
        <begin position="75"/>
        <end position="101"/>
    </location>
</feature>
<accession>A0ABV2SDZ3</accession>
<reference evidence="2 3" key="1">
    <citation type="submission" date="2024-06" db="EMBL/GenBank/DDBJ databases">
        <title>Genomic Encyclopedia of Type Strains, Phase V (KMG-V): Genome sequencing to study the core and pangenomes of soil and plant-associated prokaryotes.</title>
        <authorList>
            <person name="Whitman W."/>
        </authorList>
    </citation>
    <scope>NUCLEOTIDE SEQUENCE [LARGE SCALE GENOMIC DNA]</scope>
    <source>
        <strain evidence="2 3">NE40</strain>
    </source>
</reference>
<proteinExistence type="predicted"/>
<comment type="caution">
    <text evidence="2">The sequence shown here is derived from an EMBL/GenBank/DDBJ whole genome shotgun (WGS) entry which is preliminary data.</text>
</comment>
<gene>
    <name evidence="2" type="ORF">V5J35_001168</name>
</gene>
<protein>
    <submittedName>
        <fullName evidence="2">Uncharacterized protein</fullName>
    </submittedName>
</protein>
<evidence type="ECO:0000313" key="2">
    <source>
        <dbReference type="EMBL" id="MET4755976.1"/>
    </source>
</evidence>
<sequence>MNKKTFLTEVASQLEAIYKASKSGLKPGAKARHRCEGFMHAGEFMGVASREELSALMEQCHQKVFGESIAEREAQKKRQQKWSSESVDYSEFESPAFDRKR</sequence>
<dbReference type="EMBL" id="JBEWTB010000002">
    <property type="protein sequence ID" value="MET4755976.1"/>
    <property type="molecule type" value="Genomic_DNA"/>
</dbReference>
<evidence type="ECO:0000256" key="1">
    <source>
        <dbReference type="SAM" id="MobiDB-lite"/>
    </source>
</evidence>
<keyword evidence="3" id="KW-1185">Reference proteome</keyword>
<dbReference type="RefSeq" id="WP_354010345.1">
    <property type="nucleotide sequence ID" value="NZ_JBEWTA010000001.1"/>
</dbReference>
<dbReference type="Proteomes" id="UP001549366">
    <property type="component" value="Unassembled WGS sequence"/>
</dbReference>